<comment type="caution">
    <text evidence="2">The sequence shown here is derived from an EMBL/GenBank/DDBJ whole genome shotgun (WGS) entry which is preliminary data.</text>
</comment>
<feature type="region of interest" description="Disordered" evidence="1">
    <location>
        <begin position="1"/>
        <end position="53"/>
    </location>
</feature>
<proteinExistence type="predicted"/>
<sequence length="76" mass="7658">MPRGHGSRSSSPSGGPTPPEAYPPYPATTSASPNRGEFGEPKSRVGEGGGCVGGSFFVGVGLKRLTSPAKLGLEEN</sequence>
<evidence type="ECO:0000256" key="1">
    <source>
        <dbReference type="SAM" id="MobiDB-lite"/>
    </source>
</evidence>
<accession>A0AA88AQH7</accession>
<dbReference type="EMBL" id="BTGU01000059">
    <property type="protein sequence ID" value="GMN55792.1"/>
    <property type="molecule type" value="Genomic_DNA"/>
</dbReference>
<dbReference type="Proteomes" id="UP001187192">
    <property type="component" value="Unassembled WGS sequence"/>
</dbReference>
<feature type="compositionally biased region" description="Pro residues" evidence="1">
    <location>
        <begin position="15"/>
        <end position="26"/>
    </location>
</feature>
<name>A0AA88AQH7_FICCA</name>
<keyword evidence="3" id="KW-1185">Reference proteome</keyword>
<evidence type="ECO:0000313" key="3">
    <source>
        <dbReference type="Proteomes" id="UP001187192"/>
    </source>
</evidence>
<dbReference type="AlphaFoldDB" id="A0AA88AQH7"/>
<gene>
    <name evidence="2" type="ORF">TIFTF001_024911</name>
</gene>
<dbReference type="Gramene" id="FCD_00018983-RA">
    <property type="protein sequence ID" value="FCD_00018983-RA:cds"/>
    <property type="gene ID" value="FCD_00018983"/>
</dbReference>
<feature type="compositionally biased region" description="Low complexity" evidence="1">
    <location>
        <begin position="1"/>
        <end position="14"/>
    </location>
</feature>
<reference evidence="2" key="1">
    <citation type="submission" date="2023-07" db="EMBL/GenBank/DDBJ databases">
        <title>draft genome sequence of fig (Ficus carica).</title>
        <authorList>
            <person name="Takahashi T."/>
            <person name="Nishimura K."/>
        </authorList>
    </citation>
    <scope>NUCLEOTIDE SEQUENCE</scope>
</reference>
<organism evidence="2 3">
    <name type="scientific">Ficus carica</name>
    <name type="common">Common fig</name>
    <dbReference type="NCBI Taxonomy" id="3494"/>
    <lineage>
        <taxon>Eukaryota</taxon>
        <taxon>Viridiplantae</taxon>
        <taxon>Streptophyta</taxon>
        <taxon>Embryophyta</taxon>
        <taxon>Tracheophyta</taxon>
        <taxon>Spermatophyta</taxon>
        <taxon>Magnoliopsida</taxon>
        <taxon>eudicotyledons</taxon>
        <taxon>Gunneridae</taxon>
        <taxon>Pentapetalae</taxon>
        <taxon>rosids</taxon>
        <taxon>fabids</taxon>
        <taxon>Rosales</taxon>
        <taxon>Moraceae</taxon>
        <taxon>Ficeae</taxon>
        <taxon>Ficus</taxon>
    </lineage>
</organism>
<protein>
    <submittedName>
        <fullName evidence="2">Uncharacterized protein</fullName>
    </submittedName>
</protein>
<evidence type="ECO:0000313" key="2">
    <source>
        <dbReference type="EMBL" id="GMN55792.1"/>
    </source>
</evidence>